<dbReference type="Pfam" id="PF13500">
    <property type="entry name" value="AAA_26"/>
    <property type="match status" value="1"/>
</dbReference>
<dbReference type="Proteomes" id="UP001153069">
    <property type="component" value="Unassembled WGS sequence"/>
</dbReference>
<dbReference type="GO" id="GO:0005524">
    <property type="term" value="F:ATP binding"/>
    <property type="evidence" value="ECO:0007669"/>
    <property type="project" value="InterPro"/>
</dbReference>
<dbReference type="GO" id="GO:0009102">
    <property type="term" value="P:biotin biosynthetic process"/>
    <property type="evidence" value="ECO:0007669"/>
    <property type="project" value="InterPro"/>
</dbReference>
<dbReference type="GO" id="GO:0008483">
    <property type="term" value="F:transaminase activity"/>
    <property type="evidence" value="ECO:0007669"/>
    <property type="project" value="UniProtKB-KW"/>
</dbReference>
<dbReference type="EMBL" id="CAICTM010001473">
    <property type="protein sequence ID" value="CAB9523947.1"/>
    <property type="molecule type" value="Genomic_DNA"/>
</dbReference>
<dbReference type="GO" id="GO:0005829">
    <property type="term" value="C:cytosol"/>
    <property type="evidence" value="ECO:0007669"/>
    <property type="project" value="TreeGrafter"/>
</dbReference>
<dbReference type="GO" id="GO:0000287">
    <property type="term" value="F:magnesium ion binding"/>
    <property type="evidence" value="ECO:0007669"/>
    <property type="project" value="InterPro"/>
</dbReference>
<dbReference type="CDD" id="cd03109">
    <property type="entry name" value="DTBS"/>
    <property type="match status" value="1"/>
</dbReference>
<dbReference type="PANTHER" id="PTHR43210:SF5">
    <property type="entry name" value="DETHIOBIOTIN SYNTHETASE"/>
    <property type="match status" value="1"/>
</dbReference>
<proteinExistence type="predicted"/>
<evidence type="ECO:0000256" key="1">
    <source>
        <dbReference type="SAM" id="MobiDB-lite"/>
    </source>
</evidence>
<dbReference type="Gene3D" id="3.40.50.300">
    <property type="entry name" value="P-loop containing nucleotide triphosphate hydrolases"/>
    <property type="match status" value="1"/>
</dbReference>
<keyword evidence="2" id="KW-0808">Transferase</keyword>
<feature type="region of interest" description="Disordered" evidence="1">
    <location>
        <begin position="157"/>
        <end position="189"/>
    </location>
</feature>
<feature type="compositionally biased region" description="Polar residues" evidence="1">
    <location>
        <begin position="160"/>
        <end position="189"/>
    </location>
</feature>
<sequence length="325" mass="35172">MKATRRLLLHQYALACSSASPSFPLFPRNALARTHLIFGANTDVGKTVISAGLVQASLRQEQQQQHTVVHYIKPLQCGGSDEKFVTKHCGGDLHGRRLQPQTLFNWETPASPHVACIKENMPQSDDTVLSALQSALAQIAESSQEEPTATWIETAGGVLSPSSASPENNSDYHAFSTANGRSSTGNSEPNNKWGWLTQGSLYQPLAQMAPVILCGDGRLGGISATLSSLESLIVRGYNVVGIVMLETGYDNVSALREYAGRNVKLQSSQGHILFQDPSQSIISLPQLPPEPEPLHDWYASPEVVQTLNDFNSFLSDSWDAEAATS</sequence>
<dbReference type="InterPro" id="IPR027417">
    <property type="entry name" value="P-loop_NTPase"/>
</dbReference>
<reference evidence="2" key="1">
    <citation type="submission" date="2020-06" db="EMBL/GenBank/DDBJ databases">
        <authorList>
            <consortium name="Plant Systems Biology data submission"/>
        </authorList>
    </citation>
    <scope>NUCLEOTIDE SEQUENCE</scope>
    <source>
        <strain evidence="2">D6</strain>
    </source>
</reference>
<dbReference type="InterPro" id="IPR004472">
    <property type="entry name" value="DTB_synth_BioD"/>
</dbReference>
<protein>
    <submittedName>
        <fullName evidence="2">Acetylornithine aminotransferase</fullName>
    </submittedName>
</protein>
<keyword evidence="3" id="KW-1185">Reference proteome</keyword>
<evidence type="ECO:0000313" key="3">
    <source>
        <dbReference type="Proteomes" id="UP001153069"/>
    </source>
</evidence>
<organism evidence="2 3">
    <name type="scientific">Seminavis robusta</name>
    <dbReference type="NCBI Taxonomy" id="568900"/>
    <lineage>
        <taxon>Eukaryota</taxon>
        <taxon>Sar</taxon>
        <taxon>Stramenopiles</taxon>
        <taxon>Ochrophyta</taxon>
        <taxon>Bacillariophyta</taxon>
        <taxon>Bacillariophyceae</taxon>
        <taxon>Bacillariophycidae</taxon>
        <taxon>Naviculales</taxon>
        <taxon>Naviculaceae</taxon>
        <taxon>Seminavis</taxon>
    </lineage>
</organism>
<dbReference type="OrthoDB" id="425114at2759"/>
<dbReference type="GO" id="GO:0004141">
    <property type="term" value="F:dethiobiotin synthase activity"/>
    <property type="evidence" value="ECO:0007669"/>
    <property type="project" value="InterPro"/>
</dbReference>
<dbReference type="AlphaFoldDB" id="A0A9N8HSQ3"/>
<keyword evidence="2" id="KW-0032">Aminotransferase</keyword>
<name>A0A9N8HSQ3_9STRA</name>
<gene>
    <name evidence="2" type="ORF">SEMRO_1475_G275820.1</name>
</gene>
<accession>A0A9N8HSQ3</accession>
<dbReference type="PANTHER" id="PTHR43210">
    <property type="entry name" value="DETHIOBIOTIN SYNTHETASE"/>
    <property type="match status" value="1"/>
</dbReference>
<comment type="caution">
    <text evidence="2">The sequence shown here is derived from an EMBL/GenBank/DDBJ whole genome shotgun (WGS) entry which is preliminary data.</text>
</comment>
<evidence type="ECO:0000313" key="2">
    <source>
        <dbReference type="EMBL" id="CAB9523947.1"/>
    </source>
</evidence>
<dbReference type="SUPFAM" id="SSF52540">
    <property type="entry name" value="P-loop containing nucleoside triphosphate hydrolases"/>
    <property type="match status" value="1"/>
</dbReference>